<dbReference type="Pfam" id="PF02875">
    <property type="entry name" value="Mur_ligase_C"/>
    <property type="match status" value="1"/>
</dbReference>
<dbReference type="Proteomes" id="UP001056855">
    <property type="component" value="Chromosome"/>
</dbReference>
<dbReference type="RefSeq" id="WP_254155844.1">
    <property type="nucleotide sequence ID" value="NZ_CP100355.1"/>
</dbReference>
<keyword evidence="14" id="KW-0289">Folate biosynthesis</keyword>
<evidence type="ECO:0000256" key="5">
    <source>
        <dbReference type="ARBA" id="ARBA00009951"/>
    </source>
</evidence>
<evidence type="ECO:0000256" key="12">
    <source>
        <dbReference type="ARBA" id="ARBA00022840"/>
    </source>
</evidence>
<evidence type="ECO:0000256" key="10">
    <source>
        <dbReference type="ARBA" id="ARBA00022723"/>
    </source>
</evidence>
<dbReference type="KEGG" id="sawl:NGM29_09700"/>
<dbReference type="NCBIfam" id="TIGR01496">
    <property type="entry name" value="DHPS"/>
    <property type="match status" value="1"/>
</dbReference>
<dbReference type="GO" id="GO:0004326">
    <property type="term" value="F:tetrahydrofolylpolyglutamate synthase activity"/>
    <property type="evidence" value="ECO:0007669"/>
    <property type="project" value="UniProtKB-EC"/>
</dbReference>
<evidence type="ECO:0000313" key="21">
    <source>
        <dbReference type="EMBL" id="UTF52082.1"/>
    </source>
</evidence>
<protein>
    <recommendedName>
        <fullName evidence="19">Probable bifunctional folylpolyglutamate synthase/dihydropteroate synthase</fullName>
        <ecNumber evidence="6">2.5.1.15</ecNumber>
        <ecNumber evidence="7">6.3.2.17</ecNumber>
    </recommendedName>
</protein>
<dbReference type="NCBIfam" id="TIGR01499">
    <property type="entry name" value="folC"/>
    <property type="match status" value="1"/>
</dbReference>
<reference evidence="21" key="1">
    <citation type="submission" date="2022-06" db="EMBL/GenBank/DDBJ databases">
        <title>Diverse halophilic archaea isolated from saline environments.</title>
        <authorList>
            <person name="Cui H.-L."/>
        </authorList>
    </citation>
    <scope>NUCLEOTIDE SEQUENCE</scope>
    <source>
        <strain evidence="21">WLHS1</strain>
    </source>
</reference>
<dbReference type="CDD" id="cd00739">
    <property type="entry name" value="DHPS"/>
    <property type="match status" value="1"/>
</dbReference>
<dbReference type="Gene3D" id="3.20.20.20">
    <property type="entry name" value="Dihydropteroate synthase-like"/>
    <property type="match status" value="1"/>
</dbReference>
<comment type="similarity">
    <text evidence="5">In the C-terminal section; belongs to the DHPS family.</text>
</comment>
<dbReference type="InterPro" id="IPR004101">
    <property type="entry name" value="Mur_ligase_C"/>
</dbReference>
<evidence type="ECO:0000256" key="19">
    <source>
        <dbReference type="ARBA" id="ARBA00068433"/>
    </source>
</evidence>
<comment type="pathway">
    <text evidence="3">Cofactor biosynthesis; tetrahydrofolate biosynthesis; 7,8-dihydrofolate from 2-amino-4-hydroxy-6-hydroxymethyl-7,8-dihydropteridine diphosphate and 4-aminobenzoate: step 1/2.</text>
</comment>
<evidence type="ECO:0000256" key="3">
    <source>
        <dbReference type="ARBA" id="ARBA00004763"/>
    </source>
</evidence>
<dbReference type="PROSITE" id="PS50972">
    <property type="entry name" value="PTERIN_BINDING"/>
    <property type="match status" value="1"/>
</dbReference>
<keyword evidence="22" id="KW-1185">Reference proteome</keyword>
<keyword evidence="8" id="KW-0436">Ligase</keyword>
<dbReference type="PANTHER" id="PTHR20941">
    <property type="entry name" value="FOLATE SYNTHESIS PROTEINS"/>
    <property type="match status" value="1"/>
</dbReference>
<dbReference type="EC" id="2.5.1.15" evidence="6"/>
<dbReference type="GO" id="GO:0004156">
    <property type="term" value="F:dihydropteroate synthase activity"/>
    <property type="evidence" value="ECO:0007669"/>
    <property type="project" value="UniProtKB-EC"/>
</dbReference>
<keyword evidence="13" id="KW-0460">Magnesium</keyword>
<dbReference type="Gene3D" id="3.40.1190.10">
    <property type="entry name" value="Mur-like, catalytic domain"/>
    <property type="match status" value="1"/>
</dbReference>
<evidence type="ECO:0000256" key="1">
    <source>
        <dbReference type="ARBA" id="ARBA00000012"/>
    </source>
</evidence>
<dbReference type="GeneID" id="73290320"/>
<keyword evidence="11" id="KW-0547">Nucleotide-binding</keyword>
<accession>A0A9E7N5G1</accession>
<keyword evidence="12" id="KW-0067">ATP-binding</keyword>
<dbReference type="InterPro" id="IPR013221">
    <property type="entry name" value="Mur_ligase_cen"/>
</dbReference>
<dbReference type="FunFam" id="3.40.1190.10:FF:000011">
    <property type="entry name" value="Folylpolyglutamate synthase/dihydrofolate synthase"/>
    <property type="match status" value="1"/>
</dbReference>
<evidence type="ECO:0000313" key="22">
    <source>
        <dbReference type="Proteomes" id="UP001056855"/>
    </source>
</evidence>
<dbReference type="SUPFAM" id="SSF53244">
    <property type="entry name" value="MurD-like peptide ligases, peptide-binding domain"/>
    <property type="match status" value="1"/>
</dbReference>
<dbReference type="PANTHER" id="PTHR20941:SF1">
    <property type="entry name" value="FOLIC ACID SYNTHESIS PROTEIN FOL1"/>
    <property type="match status" value="1"/>
</dbReference>
<dbReference type="PROSITE" id="PS01012">
    <property type="entry name" value="FOLYLPOLYGLU_SYNT_2"/>
    <property type="match status" value="1"/>
</dbReference>
<proteinExistence type="inferred from homology"/>
<evidence type="ECO:0000256" key="11">
    <source>
        <dbReference type="ARBA" id="ARBA00022741"/>
    </source>
</evidence>
<comment type="cofactor">
    <cofactor evidence="2">
        <name>Mg(2+)</name>
        <dbReference type="ChEBI" id="CHEBI:18420"/>
    </cofactor>
</comment>
<dbReference type="InterPro" id="IPR006390">
    <property type="entry name" value="DHP_synth_dom"/>
</dbReference>
<organism evidence="21 22">
    <name type="scientific">Natronosalvus rutilus</name>
    <dbReference type="NCBI Taxonomy" id="2953753"/>
    <lineage>
        <taxon>Archaea</taxon>
        <taxon>Methanobacteriati</taxon>
        <taxon>Methanobacteriota</taxon>
        <taxon>Stenosarchaea group</taxon>
        <taxon>Halobacteria</taxon>
        <taxon>Halobacteriales</taxon>
        <taxon>Natrialbaceae</taxon>
        <taxon>Natronosalvus</taxon>
    </lineage>
</organism>
<dbReference type="SUPFAM" id="SSF51717">
    <property type="entry name" value="Dihydropteroate synthetase-like"/>
    <property type="match status" value="1"/>
</dbReference>
<dbReference type="InterPro" id="IPR036565">
    <property type="entry name" value="Mur-like_cat_sf"/>
</dbReference>
<dbReference type="Gene3D" id="3.90.190.20">
    <property type="entry name" value="Mur ligase, C-terminal domain"/>
    <property type="match status" value="1"/>
</dbReference>
<dbReference type="PROSITE" id="PS00792">
    <property type="entry name" value="DHPS_1"/>
    <property type="match status" value="1"/>
</dbReference>
<dbReference type="Pfam" id="PF08245">
    <property type="entry name" value="Mur_ligase_M"/>
    <property type="match status" value="1"/>
</dbReference>
<dbReference type="SUPFAM" id="SSF53623">
    <property type="entry name" value="MurD-like peptide ligases, catalytic domain"/>
    <property type="match status" value="1"/>
</dbReference>
<keyword evidence="15" id="KW-0511">Multifunctional enzyme</keyword>
<evidence type="ECO:0000256" key="14">
    <source>
        <dbReference type="ARBA" id="ARBA00022909"/>
    </source>
</evidence>
<evidence type="ECO:0000259" key="20">
    <source>
        <dbReference type="PROSITE" id="PS50972"/>
    </source>
</evidence>
<evidence type="ECO:0000256" key="2">
    <source>
        <dbReference type="ARBA" id="ARBA00001946"/>
    </source>
</evidence>
<evidence type="ECO:0000256" key="15">
    <source>
        <dbReference type="ARBA" id="ARBA00023268"/>
    </source>
</evidence>
<comment type="function">
    <text evidence="17">Can complement an H.volcanii mutant strain that is thymidine auxotroph because it lacks the two dihydrofolate reductase genes encoded by hdrA and hdrB.</text>
</comment>
<evidence type="ECO:0000256" key="17">
    <source>
        <dbReference type="ARBA" id="ARBA00057011"/>
    </source>
</evidence>
<comment type="similarity">
    <text evidence="18">In the N-terminal section; belongs to the folylpolyglutamate synthase family.</text>
</comment>
<keyword evidence="9 21" id="KW-0808">Transferase</keyword>
<dbReference type="EC" id="6.3.2.17" evidence="7"/>
<dbReference type="GO" id="GO:0046872">
    <property type="term" value="F:metal ion binding"/>
    <property type="evidence" value="ECO:0007669"/>
    <property type="project" value="UniProtKB-KW"/>
</dbReference>
<dbReference type="EMBL" id="CP100355">
    <property type="protein sequence ID" value="UTF52082.1"/>
    <property type="molecule type" value="Genomic_DNA"/>
</dbReference>
<evidence type="ECO:0000256" key="18">
    <source>
        <dbReference type="ARBA" id="ARBA00060901"/>
    </source>
</evidence>
<name>A0A9E7N5G1_9EURY</name>
<evidence type="ECO:0000256" key="13">
    <source>
        <dbReference type="ARBA" id="ARBA00022842"/>
    </source>
</evidence>
<sequence length="838" mass="89078">MEYHEAADLLVGLRRFRPSPGTESTRAFLEHLGDPHEGVSFVQIAGSNGKGSTARMLESVLREAGLTVGLFTSPHLEDLRERVRVDGRKIPKAAVREFGERTGEYLTAQASEGASPTFFEAMTTLACWHFGRKDVDVAVLEVGIGGRYDATSVVDPVASAVTSVSLEHTGIIGDTIEEIAADKAQVAPADAPLVTATTGTALETVRSVAGEVVTVGALEDEGEPTDRPDVTVRYGGRTNHAEAAVSIDGEDWAVDARLPVLGAHQAENAGIAAALARQVADVSTRDLERGLRNAHWPGRFEVMGTDPLVVLDGAHNPGACERLAETLASFEYDDLHLVIGAMHDKDHREMAAALPTPDRVTACEPSLERAEDADVLARVFANAGAPLVDTEPAVLDALNAALEAAEPGDCVLVTGSLFAIAEARRRWTRTAVPKRVRDRNDARNVLEHADVDAATITDVTESGVHRVVTMALPRDGASTIERELVRVGGECSLSRVRSGDDPVEAVLMGTLAQFDRLTETLADRSDGLASIARDLRTTLELDAPANGPAGTNYPWETGPCIMGILNVTPDSFHDGGRYDTLEDALARAERMVDAGAEIVDVGGESTRPGADPVSVDDEIDRVVPVIERLAGGGDRGGDGDGNGDEGVDALLSVDTRRAAVAEAALEAGADVVNDVSGLADPEMRFVAAEYDAPVVLMHSIDAPVVPDRNVQYDDVVEDVIEQLTERVLLAEKAGLERDQILIDPGLGFAKTPDESFELLDRLEELRTFGCPILVGHSHKSMFERVDRAHGERLEPTIAATSLAVDRGADVVRVHDVPENVVAMKTALATRGGVSSGEP</sequence>
<dbReference type="GO" id="GO:0046654">
    <property type="term" value="P:tetrahydrofolate biosynthetic process"/>
    <property type="evidence" value="ECO:0007669"/>
    <property type="project" value="TreeGrafter"/>
</dbReference>
<comment type="pathway">
    <text evidence="4">Cofactor biosynthesis; tetrahydrofolylpolyglutamate biosynthesis.</text>
</comment>
<dbReference type="InterPro" id="IPR036615">
    <property type="entry name" value="Mur_ligase_C_dom_sf"/>
</dbReference>
<dbReference type="GO" id="GO:0005524">
    <property type="term" value="F:ATP binding"/>
    <property type="evidence" value="ECO:0007669"/>
    <property type="project" value="UniProtKB-KW"/>
</dbReference>
<dbReference type="GO" id="GO:0046656">
    <property type="term" value="P:folic acid biosynthetic process"/>
    <property type="evidence" value="ECO:0007669"/>
    <property type="project" value="UniProtKB-KW"/>
</dbReference>
<evidence type="ECO:0000256" key="16">
    <source>
        <dbReference type="ARBA" id="ARBA00047493"/>
    </source>
</evidence>
<keyword evidence="10" id="KW-0479">Metal-binding</keyword>
<evidence type="ECO:0000256" key="8">
    <source>
        <dbReference type="ARBA" id="ARBA00022598"/>
    </source>
</evidence>
<dbReference type="AlphaFoldDB" id="A0A9E7N5G1"/>
<evidence type="ECO:0000256" key="4">
    <source>
        <dbReference type="ARBA" id="ARBA00005150"/>
    </source>
</evidence>
<dbReference type="InterPro" id="IPR018109">
    <property type="entry name" value="Folylpolyglutamate_synth_CS"/>
</dbReference>
<dbReference type="InterPro" id="IPR011005">
    <property type="entry name" value="Dihydropteroate_synth-like_sf"/>
</dbReference>
<dbReference type="Pfam" id="PF00809">
    <property type="entry name" value="Pterin_bind"/>
    <property type="match status" value="1"/>
</dbReference>
<evidence type="ECO:0000256" key="7">
    <source>
        <dbReference type="ARBA" id="ARBA00013025"/>
    </source>
</evidence>
<dbReference type="PROSITE" id="PS00793">
    <property type="entry name" value="DHPS_2"/>
    <property type="match status" value="1"/>
</dbReference>
<comment type="catalytic activity">
    <reaction evidence="1">
        <text>(7,8-dihydropterin-6-yl)methyl diphosphate + 4-aminobenzoate = 7,8-dihydropteroate + diphosphate</text>
        <dbReference type="Rhea" id="RHEA:19949"/>
        <dbReference type="ChEBI" id="CHEBI:17836"/>
        <dbReference type="ChEBI" id="CHEBI:17839"/>
        <dbReference type="ChEBI" id="CHEBI:33019"/>
        <dbReference type="ChEBI" id="CHEBI:72950"/>
        <dbReference type="EC" id="2.5.1.15"/>
    </reaction>
</comment>
<gene>
    <name evidence="21" type="primary">folP</name>
    <name evidence="21" type="ORF">NGM29_09700</name>
</gene>
<evidence type="ECO:0000256" key="6">
    <source>
        <dbReference type="ARBA" id="ARBA00012458"/>
    </source>
</evidence>
<dbReference type="InterPro" id="IPR000489">
    <property type="entry name" value="Pterin-binding_dom"/>
</dbReference>
<dbReference type="InterPro" id="IPR001645">
    <property type="entry name" value="Folylpolyglutamate_synth"/>
</dbReference>
<evidence type="ECO:0000256" key="9">
    <source>
        <dbReference type="ARBA" id="ARBA00022679"/>
    </source>
</evidence>
<dbReference type="InterPro" id="IPR045031">
    <property type="entry name" value="DHP_synth-like"/>
</dbReference>
<feature type="domain" description="Pterin-binding" evidence="20">
    <location>
        <begin position="559"/>
        <end position="824"/>
    </location>
</feature>
<comment type="catalytic activity">
    <reaction evidence="16">
        <text>(6S)-5,6,7,8-tetrahydrofolyl-(gamma-L-Glu)(n) + L-glutamate + ATP = (6S)-5,6,7,8-tetrahydrofolyl-(gamma-L-Glu)(n+1) + ADP + phosphate + H(+)</text>
        <dbReference type="Rhea" id="RHEA:10580"/>
        <dbReference type="Rhea" id="RHEA-COMP:14738"/>
        <dbReference type="Rhea" id="RHEA-COMP:14740"/>
        <dbReference type="ChEBI" id="CHEBI:15378"/>
        <dbReference type="ChEBI" id="CHEBI:29985"/>
        <dbReference type="ChEBI" id="CHEBI:30616"/>
        <dbReference type="ChEBI" id="CHEBI:43474"/>
        <dbReference type="ChEBI" id="CHEBI:141005"/>
        <dbReference type="ChEBI" id="CHEBI:456216"/>
        <dbReference type="EC" id="6.3.2.17"/>
    </reaction>
</comment>